<keyword evidence="6 12" id="KW-0662">Pyridine nucleotide biosynthesis</keyword>
<dbReference type="EMBL" id="VUNS01000014">
    <property type="protein sequence ID" value="MST97992.1"/>
    <property type="molecule type" value="Genomic_DNA"/>
</dbReference>
<dbReference type="UniPathway" id="UPA00253">
    <property type="reaction ID" value="UER00326"/>
</dbReference>
<dbReference type="GO" id="GO:0034628">
    <property type="term" value="P:'de novo' NAD+ biosynthetic process from L-aspartate"/>
    <property type="evidence" value="ECO:0007669"/>
    <property type="project" value="TreeGrafter"/>
</dbReference>
<proteinExistence type="inferred from homology"/>
<dbReference type="FunFam" id="3.90.700.10:FF:000002">
    <property type="entry name" value="L-aspartate oxidase"/>
    <property type="match status" value="1"/>
</dbReference>
<keyword evidence="5 12" id="KW-0285">Flavoprotein</keyword>
<evidence type="ECO:0000256" key="12">
    <source>
        <dbReference type="RuleBase" id="RU362049"/>
    </source>
</evidence>
<keyword evidence="13" id="KW-0175">Coiled coil</keyword>
<dbReference type="Proteomes" id="UP000435649">
    <property type="component" value="Unassembled WGS sequence"/>
</dbReference>
<comment type="catalytic activity">
    <reaction evidence="9">
        <text>L-aspartate + O2 = iminosuccinate + H2O2</text>
        <dbReference type="Rhea" id="RHEA:25876"/>
        <dbReference type="ChEBI" id="CHEBI:15379"/>
        <dbReference type="ChEBI" id="CHEBI:16240"/>
        <dbReference type="ChEBI" id="CHEBI:29991"/>
        <dbReference type="ChEBI" id="CHEBI:77875"/>
        <dbReference type="EC" id="1.4.3.16"/>
    </reaction>
    <physiologicalReaction direction="left-to-right" evidence="9">
        <dbReference type="Rhea" id="RHEA:25877"/>
    </physiologicalReaction>
</comment>
<dbReference type="PANTHER" id="PTHR42716">
    <property type="entry name" value="L-ASPARTATE OXIDASE"/>
    <property type="match status" value="1"/>
</dbReference>
<evidence type="ECO:0000256" key="6">
    <source>
        <dbReference type="ARBA" id="ARBA00022642"/>
    </source>
</evidence>
<dbReference type="FunFam" id="1.20.58.100:FF:000002">
    <property type="entry name" value="L-aspartate oxidase"/>
    <property type="match status" value="1"/>
</dbReference>
<evidence type="ECO:0000256" key="5">
    <source>
        <dbReference type="ARBA" id="ARBA00022630"/>
    </source>
</evidence>
<comment type="function">
    <text evidence="12">Catalyzes the oxidation of L-aspartate to iminoaspartate.</text>
</comment>
<dbReference type="GO" id="GO:0005737">
    <property type="term" value="C:cytoplasm"/>
    <property type="evidence" value="ECO:0007669"/>
    <property type="project" value="UniProtKB-SubCell"/>
</dbReference>
<dbReference type="RefSeq" id="WP_106055817.1">
    <property type="nucleotide sequence ID" value="NZ_CALXOB010000029.1"/>
</dbReference>
<dbReference type="InterPro" id="IPR003953">
    <property type="entry name" value="FAD-dep_OxRdtase_2_FAD-bd"/>
</dbReference>
<dbReference type="Gene3D" id="3.50.50.60">
    <property type="entry name" value="FAD/NAD(P)-binding domain"/>
    <property type="match status" value="1"/>
</dbReference>
<evidence type="ECO:0000256" key="3">
    <source>
        <dbReference type="ARBA" id="ARBA00008562"/>
    </source>
</evidence>
<dbReference type="InterPro" id="IPR036188">
    <property type="entry name" value="FAD/NAD-bd_sf"/>
</dbReference>
<dbReference type="InterPro" id="IPR027477">
    <property type="entry name" value="Succ_DH/fumarate_Rdtase_cat_sf"/>
</dbReference>
<dbReference type="NCBIfam" id="TIGR00551">
    <property type="entry name" value="nadB"/>
    <property type="match status" value="1"/>
</dbReference>
<dbReference type="SUPFAM" id="SSF56425">
    <property type="entry name" value="Succinate dehydrogenase/fumarate reductase flavoprotein, catalytic domain"/>
    <property type="match status" value="1"/>
</dbReference>
<dbReference type="InterPro" id="IPR015939">
    <property type="entry name" value="Fum_Rdtase/Succ_DH_flav-like_C"/>
</dbReference>
<reference evidence="16 17" key="1">
    <citation type="submission" date="2019-08" db="EMBL/GenBank/DDBJ databases">
        <title>In-depth cultivation of the pig gut microbiome towards novel bacterial diversity and tailored functional studies.</title>
        <authorList>
            <person name="Wylensek D."/>
            <person name="Hitch T.C.A."/>
            <person name="Clavel T."/>
        </authorList>
    </citation>
    <scope>NUCLEOTIDE SEQUENCE [LARGE SCALE GENOMIC DNA]</scope>
    <source>
        <strain evidence="16 17">BBE-744-WT-12</strain>
    </source>
</reference>
<evidence type="ECO:0000256" key="11">
    <source>
        <dbReference type="PIRSR" id="PIRSR000171-1"/>
    </source>
</evidence>
<evidence type="ECO:0000256" key="1">
    <source>
        <dbReference type="ARBA" id="ARBA00001974"/>
    </source>
</evidence>
<dbReference type="InterPro" id="IPR037099">
    <property type="entry name" value="Fum_R/Succ_DH_flav-like_C_sf"/>
</dbReference>
<evidence type="ECO:0000256" key="8">
    <source>
        <dbReference type="ARBA" id="ARBA00023002"/>
    </source>
</evidence>
<dbReference type="PANTHER" id="PTHR42716:SF2">
    <property type="entry name" value="L-ASPARTATE OXIDASE, CHLOROPLASTIC"/>
    <property type="match status" value="1"/>
</dbReference>
<comment type="subcellular location">
    <subcellularLocation>
        <location evidence="12">Cytoplasm</location>
    </subcellularLocation>
</comment>
<evidence type="ECO:0000256" key="10">
    <source>
        <dbReference type="NCBIfam" id="TIGR00551"/>
    </source>
</evidence>
<protein>
    <recommendedName>
        <fullName evidence="4 10">L-aspartate oxidase</fullName>
        <ecNumber evidence="4 10">1.4.3.16</ecNumber>
    </recommendedName>
</protein>
<dbReference type="Pfam" id="PF00890">
    <property type="entry name" value="FAD_binding_2"/>
    <property type="match status" value="1"/>
</dbReference>
<dbReference type="EC" id="1.4.3.16" evidence="4 10"/>
<evidence type="ECO:0000259" key="14">
    <source>
        <dbReference type="Pfam" id="PF00890"/>
    </source>
</evidence>
<feature type="domain" description="FAD-dependent oxidoreductase 2 FAD-binding" evidence="14">
    <location>
        <begin position="10"/>
        <end position="401"/>
    </location>
</feature>
<dbReference type="PIRSF" id="PIRSF000171">
    <property type="entry name" value="SDHA_APRA_LASPO"/>
    <property type="match status" value="1"/>
</dbReference>
<evidence type="ECO:0000256" key="7">
    <source>
        <dbReference type="ARBA" id="ARBA00022827"/>
    </source>
</evidence>
<name>A0A844G515_9BACT</name>
<organism evidence="16 17">
    <name type="scientific">Victivallis lenta</name>
    <dbReference type="NCBI Taxonomy" id="2606640"/>
    <lineage>
        <taxon>Bacteria</taxon>
        <taxon>Pseudomonadati</taxon>
        <taxon>Lentisphaerota</taxon>
        <taxon>Lentisphaeria</taxon>
        <taxon>Victivallales</taxon>
        <taxon>Victivallaceae</taxon>
        <taxon>Victivallis</taxon>
    </lineage>
</organism>
<feature type="coiled-coil region" evidence="13">
    <location>
        <begin position="466"/>
        <end position="493"/>
    </location>
</feature>
<dbReference type="AlphaFoldDB" id="A0A844G515"/>
<comment type="cofactor">
    <cofactor evidence="1 12">
        <name>FAD</name>
        <dbReference type="ChEBI" id="CHEBI:57692"/>
    </cofactor>
</comment>
<keyword evidence="7 12" id="KW-0274">FAD</keyword>
<evidence type="ECO:0000256" key="13">
    <source>
        <dbReference type="SAM" id="Coils"/>
    </source>
</evidence>
<feature type="domain" description="Fumarate reductase/succinate dehydrogenase flavoprotein-like C-terminal" evidence="15">
    <location>
        <begin position="454"/>
        <end position="539"/>
    </location>
</feature>
<sequence>MKIGEIQEFDHLVIGSGLAGLSSALHLAESGRSVAVVTKREIFECNSRLAQGGVACVVDSLDSFEEHVKDTLEAGAGLCDAGAVRAIVEAGPEAIRELIDLGAKFTTRGDLGYTEDSNEYDLGREGGHHKRRILHAGDITGAELERVMIEAVRSKPNIRIFEYHVAVDLVVSHRLNLGGPNRCFGAYVLDVKNGTIVTMLSATTTIACGGAGKVYLYTSNPDVACGSGVAMAYRAGAKIANMEFIQFHPTILYHPTIRSFLISEALRGEGAVLKCRETRDSEPVEFMQKYHPMKSLAPRDVVARAIDSEMKRTGEECVYLDIRHHDEETLRRRFPNIFAKCLEAGINMAKDLIPVVPAAHFVCGGIKTDVNGESSIQGLFAVGESGCTGLHGANRLASNSLLEALVVPKFAAKEIERKYPLFNAGRPPAEAALNWTTGNATDSDEQVVITHNWDEIRRFMWDYVGIYRTNKRLERAKNRIKMIRKEIEKYYWDFLVTADLVELRNIATVAELIIDCSLLRHESRGLHYNADYPYRDPELECVDTVIQRKL</sequence>
<evidence type="ECO:0000313" key="16">
    <source>
        <dbReference type="EMBL" id="MST97992.1"/>
    </source>
</evidence>
<evidence type="ECO:0000256" key="4">
    <source>
        <dbReference type="ARBA" id="ARBA00012173"/>
    </source>
</evidence>
<accession>A0A844G515</accession>
<evidence type="ECO:0000313" key="17">
    <source>
        <dbReference type="Proteomes" id="UP000435649"/>
    </source>
</evidence>
<keyword evidence="17" id="KW-1185">Reference proteome</keyword>
<dbReference type="Gene3D" id="3.90.700.10">
    <property type="entry name" value="Succinate dehydrogenase/fumarate reductase flavoprotein, catalytic domain"/>
    <property type="match status" value="1"/>
</dbReference>
<dbReference type="GO" id="GO:0008734">
    <property type="term" value="F:L-aspartate oxidase activity"/>
    <property type="evidence" value="ECO:0007669"/>
    <property type="project" value="UniProtKB-UniRule"/>
</dbReference>
<keyword evidence="8 12" id="KW-0560">Oxidoreductase</keyword>
<dbReference type="SUPFAM" id="SSF51905">
    <property type="entry name" value="FAD/NAD(P)-binding domain"/>
    <property type="match status" value="1"/>
</dbReference>
<dbReference type="Pfam" id="PF02910">
    <property type="entry name" value="Succ_DH_flav_C"/>
    <property type="match status" value="1"/>
</dbReference>
<feature type="active site" description="Proton acceptor" evidence="11">
    <location>
        <position position="299"/>
    </location>
</feature>
<comment type="caution">
    <text evidence="16">The sequence shown here is derived from an EMBL/GenBank/DDBJ whole genome shotgun (WGS) entry which is preliminary data.</text>
</comment>
<dbReference type="InterPro" id="IPR005288">
    <property type="entry name" value="NadB"/>
</dbReference>
<comment type="similarity">
    <text evidence="3 12">Belongs to the FAD-dependent oxidoreductase 2 family. NadB subfamily.</text>
</comment>
<evidence type="ECO:0000256" key="9">
    <source>
        <dbReference type="ARBA" id="ARBA00048305"/>
    </source>
</evidence>
<dbReference type="SUPFAM" id="SSF46977">
    <property type="entry name" value="Succinate dehydrogenase/fumarate reductase flavoprotein C-terminal domain"/>
    <property type="match status" value="1"/>
</dbReference>
<gene>
    <name evidence="16" type="primary">nadB</name>
    <name evidence="16" type="ORF">FYJ85_13175</name>
</gene>
<evidence type="ECO:0000256" key="2">
    <source>
        <dbReference type="ARBA" id="ARBA00004950"/>
    </source>
</evidence>
<evidence type="ECO:0000259" key="15">
    <source>
        <dbReference type="Pfam" id="PF02910"/>
    </source>
</evidence>
<dbReference type="Gene3D" id="1.20.58.100">
    <property type="entry name" value="Fumarate reductase/succinate dehydrogenase flavoprotein-like, C-terminal domain"/>
    <property type="match status" value="1"/>
</dbReference>
<comment type="pathway">
    <text evidence="2 12">Cofactor biosynthesis; NAD(+) biosynthesis; iminoaspartate from L-aspartate (oxidase route): step 1/1.</text>
</comment>
<dbReference type="NCBIfam" id="NF006567">
    <property type="entry name" value="PRK09077.1"/>
    <property type="match status" value="1"/>
</dbReference>
<dbReference type="PRINTS" id="PR00368">
    <property type="entry name" value="FADPNR"/>
</dbReference>